<accession>A0ABZ0RYP3</accession>
<reference evidence="2 3" key="1">
    <citation type="submission" date="2023-09" db="EMBL/GenBank/DDBJ databases">
        <authorList>
            <person name="Page C.A."/>
            <person name="Perez-Diaz I.M."/>
        </authorList>
    </citation>
    <scope>NUCLEOTIDE SEQUENCE [LARGE SCALE GENOMIC DNA]</scope>
    <source>
        <strain evidence="2 3">Ll15</strain>
    </source>
</reference>
<evidence type="ECO:0000256" key="1">
    <source>
        <dbReference type="SAM" id="Phobius"/>
    </source>
</evidence>
<keyword evidence="1" id="KW-1133">Transmembrane helix</keyword>
<evidence type="ECO:0000313" key="3">
    <source>
        <dbReference type="Proteomes" id="UP001322664"/>
    </source>
</evidence>
<keyword evidence="1" id="KW-0812">Transmembrane</keyword>
<sequence length="129" mass="14879">MKFLSFLIAIIIICPLIALFITYFICRKMRLNSTKAFGFAADVATFLLFFSVPMAVASIWKVSIVIPLIIMAIFIAITFTYIDWRTKKEIAVPQLLKKIWRVYFILLSVSYFFIFIAGLTLNVLEYVAM</sequence>
<dbReference type="EMBL" id="CP137624">
    <property type="protein sequence ID" value="WPK12053.1"/>
    <property type="molecule type" value="Genomic_DNA"/>
</dbReference>
<keyword evidence="1" id="KW-0472">Membrane</keyword>
<proteinExistence type="predicted"/>
<gene>
    <name evidence="2" type="ORF">R6U77_19520</name>
</gene>
<organism evidence="2 3">
    <name type="scientific">Lysinibacillus louembei</name>
    <dbReference type="NCBI Taxonomy" id="1470088"/>
    <lineage>
        <taxon>Bacteria</taxon>
        <taxon>Bacillati</taxon>
        <taxon>Bacillota</taxon>
        <taxon>Bacilli</taxon>
        <taxon>Bacillales</taxon>
        <taxon>Bacillaceae</taxon>
        <taxon>Lysinibacillus</taxon>
    </lineage>
</organism>
<dbReference type="Pfam" id="PF11877">
    <property type="entry name" value="DUF3397"/>
    <property type="match status" value="1"/>
</dbReference>
<protein>
    <submittedName>
        <fullName evidence="2">DUF3397 domain-containing protein</fullName>
    </submittedName>
</protein>
<feature type="transmembrane region" description="Helical" evidence="1">
    <location>
        <begin position="102"/>
        <end position="124"/>
    </location>
</feature>
<dbReference type="RefSeq" id="WP_293922103.1">
    <property type="nucleotide sequence ID" value="NZ_CP137624.1"/>
</dbReference>
<evidence type="ECO:0000313" key="2">
    <source>
        <dbReference type="EMBL" id="WPK12053.1"/>
    </source>
</evidence>
<dbReference type="InterPro" id="IPR024515">
    <property type="entry name" value="DUF3397"/>
</dbReference>
<name>A0ABZ0RYP3_9BACI</name>
<dbReference type="Proteomes" id="UP001322664">
    <property type="component" value="Chromosome"/>
</dbReference>
<feature type="transmembrane region" description="Helical" evidence="1">
    <location>
        <begin position="6"/>
        <end position="25"/>
    </location>
</feature>
<feature type="transmembrane region" description="Helical" evidence="1">
    <location>
        <begin position="62"/>
        <end position="82"/>
    </location>
</feature>
<keyword evidence="3" id="KW-1185">Reference proteome</keyword>
<feature type="transmembrane region" description="Helical" evidence="1">
    <location>
        <begin position="37"/>
        <end position="56"/>
    </location>
</feature>